<proteinExistence type="predicted"/>
<dbReference type="Gene3D" id="3.30.70.240">
    <property type="match status" value="1"/>
</dbReference>
<protein>
    <recommendedName>
        <fullName evidence="2">Virulence factor</fullName>
    </recommendedName>
</protein>
<dbReference type="EMBL" id="CACRTF010000017">
    <property type="protein sequence ID" value="VYT46410.1"/>
    <property type="molecule type" value="Genomic_DNA"/>
</dbReference>
<name>A0A6N2WXR2_9FIRM</name>
<dbReference type="RefSeq" id="WP_024726156.1">
    <property type="nucleotide sequence ID" value="NZ_CACRTF010000017.1"/>
</dbReference>
<gene>
    <name evidence="1" type="ORF">CBLFYP116_04096</name>
</gene>
<organism evidence="1">
    <name type="scientific">Enterocloster bolteae</name>
    <dbReference type="NCBI Taxonomy" id="208479"/>
    <lineage>
        <taxon>Bacteria</taxon>
        <taxon>Bacillati</taxon>
        <taxon>Bacillota</taxon>
        <taxon>Clostridia</taxon>
        <taxon>Lachnospirales</taxon>
        <taxon>Lachnospiraceae</taxon>
        <taxon>Enterocloster</taxon>
    </lineage>
</organism>
<evidence type="ECO:0000313" key="1">
    <source>
        <dbReference type="EMBL" id="VYT46410.1"/>
    </source>
</evidence>
<evidence type="ECO:0008006" key="2">
    <source>
        <dbReference type="Google" id="ProtNLM"/>
    </source>
</evidence>
<accession>A0A6N2WXR2</accession>
<sequence length="121" mass="14001">MNSGQKKGINFDLDTNALKIYYTEGDWRNAYHDVRNFFKKNGFEHIQGSGYHTLMPMSEPDVMTIVYRMTKRFPWINYCVSVCTLADVPEAFDISHVFVREAERLDEAMTSTTQGIDTLSM</sequence>
<dbReference type="AlphaFoldDB" id="A0A6N2WXR2"/>
<reference evidence="1" key="1">
    <citation type="submission" date="2019-11" db="EMBL/GenBank/DDBJ databases">
        <authorList>
            <person name="Feng L."/>
        </authorList>
    </citation>
    <scope>NUCLEOTIDE SEQUENCE</scope>
    <source>
        <strain evidence="1">CbolteaeLFYP116</strain>
    </source>
</reference>